<dbReference type="OrthoDB" id="7408488at2"/>
<gene>
    <name evidence="1" type="ORF">EH31_10645</name>
</gene>
<dbReference type="RefSeq" id="WP_034959983.1">
    <property type="nucleotide sequence ID" value="NZ_JMIW01000003.1"/>
</dbReference>
<proteinExistence type="predicted"/>
<dbReference type="EMBL" id="JMIW01000003">
    <property type="protein sequence ID" value="KEO90537.1"/>
    <property type="molecule type" value="Genomic_DNA"/>
</dbReference>
<evidence type="ECO:0008006" key="3">
    <source>
        <dbReference type="Google" id="ProtNLM"/>
    </source>
</evidence>
<accession>A0A074MY47</accession>
<evidence type="ECO:0000313" key="2">
    <source>
        <dbReference type="Proteomes" id="UP000027647"/>
    </source>
</evidence>
<name>A0A074MY47_ERYLO</name>
<reference evidence="1 2" key="1">
    <citation type="submission" date="2014-04" db="EMBL/GenBank/DDBJ databases">
        <title>A comprehensive comparison of genomes of Erythrobacter spp. strains.</title>
        <authorList>
            <person name="Zheng Q."/>
        </authorList>
    </citation>
    <scope>NUCLEOTIDE SEQUENCE [LARGE SCALE GENOMIC DNA]</scope>
    <source>
        <strain evidence="1 2">DSM 6997</strain>
    </source>
</reference>
<protein>
    <recommendedName>
        <fullName evidence="3">GntR C-terminal domain-containing protein</fullName>
    </recommendedName>
</protein>
<evidence type="ECO:0000313" key="1">
    <source>
        <dbReference type="EMBL" id="KEO90537.1"/>
    </source>
</evidence>
<sequence>MSEGVDQLYRVAIEKLAKAADSEIETFRRAIAQGEGIPLTPSPEALAKAADKDLAWGEYAFGELRSFGFIRTNITRFEWYRPTETQLWEEQAALAGIETTAIVRLSSMNCTPAVPELRKRVRAFETVAGSGKPLAALLAHQKMMMAVVAATGERHTLEEYAKRASVAQIYAHSNRLDERHLDGMVQSAQAMFGHIGESEVRTCAAAAVAMRVHPAQPLIAEAAQC</sequence>
<organism evidence="1 2">
    <name type="scientific">Erythrobacter longus</name>
    <dbReference type="NCBI Taxonomy" id="1044"/>
    <lineage>
        <taxon>Bacteria</taxon>
        <taxon>Pseudomonadati</taxon>
        <taxon>Pseudomonadota</taxon>
        <taxon>Alphaproteobacteria</taxon>
        <taxon>Sphingomonadales</taxon>
        <taxon>Erythrobacteraceae</taxon>
        <taxon>Erythrobacter/Porphyrobacter group</taxon>
        <taxon>Erythrobacter</taxon>
    </lineage>
</organism>
<comment type="caution">
    <text evidence="1">The sequence shown here is derived from an EMBL/GenBank/DDBJ whole genome shotgun (WGS) entry which is preliminary data.</text>
</comment>
<keyword evidence="2" id="KW-1185">Reference proteome</keyword>
<dbReference type="eggNOG" id="ENOG5032AVW">
    <property type="taxonomic scope" value="Bacteria"/>
</dbReference>
<dbReference type="Proteomes" id="UP000027647">
    <property type="component" value="Unassembled WGS sequence"/>
</dbReference>
<dbReference type="AlphaFoldDB" id="A0A074MY47"/>